<evidence type="ECO:0000313" key="2">
    <source>
        <dbReference type="Proteomes" id="UP000616151"/>
    </source>
</evidence>
<organism evidence="1 2">
    <name type="scientific">Taklimakanibacter albus</name>
    <dbReference type="NCBI Taxonomy" id="2800327"/>
    <lineage>
        <taxon>Bacteria</taxon>
        <taxon>Pseudomonadati</taxon>
        <taxon>Pseudomonadota</taxon>
        <taxon>Alphaproteobacteria</taxon>
        <taxon>Hyphomicrobiales</taxon>
        <taxon>Aestuariivirgaceae</taxon>
        <taxon>Taklimakanibacter</taxon>
    </lineage>
</organism>
<comment type="caution">
    <text evidence="1">The sequence shown here is derived from an EMBL/GenBank/DDBJ whole genome shotgun (WGS) entry which is preliminary data.</text>
</comment>
<accession>A0ACC5QZC9</accession>
<evidence type="ECO:0000313" key="1">
    <source>
        <dbReference type="EMBL" id="MBK1865725.1"/>
    </source>
</evidence>
<dbReference type="Proteomes" id="UP000616151">
    <property type="component" value="Unassembled WGS sequence"/>
</dbReference>
<proteinExistence type="predicted"/>
<reference evidence="1" key="1">
    <citation type="submission" date="2021-01" db="EMBL/GenBank/DDBJ databases">
        <authorList>
            <person name="Sun Q."/>
        </authorList>
    </citation>
    <scope>NUCLEOTIDE SEQUENCE</scope>
    <source>
        <strain evidence="1">YIM B02566</strain>
    </source>
</reference>
<dbReference type="EMBL" id="JAENHL010000006">
    <property type="protein sequence ID" value="MBK1865725.1"/>
    <property type="molecule type" value="Genomic_DNA"/>
</dbReference>
<sequence length="459" mass="49525">MAPQHCDLLIVAGCVLTMNREREILADGAIAISGNRIMAIGPTRLIEKDWTAARRIDARGGIVHPGFIDGHYHAGLHLSRGSIPDEPGGGTGVFARWMNAITDEDEYASALLAAAELARNGFTGFVDAGTTFCPDAVATAATAVGIRTSLADCMLWDIVGGEPLAADIQRAPCDGARARRELGGQLKRNRDPDALARGHVALYGSGSASEELMREAMDLAAREGVVYHQHQSLTTGEADYDRQRFGKPAMVHFAERGLIGRNSVFTHMNILDDAEIEAVAASGMTLVWHPGNFMYYAISQTGRSAFPALHRRGTAVAFGTDIAKAWAFGDLGLIAYLVSKEWGEFLCAEQILEMFTLGGARAIGRDDLGSLEPGKRADLVIRTFEPPDTQPNVDIVRQLALISRTKAVDTVICNGEIIVRHGRLTRLDETEIYRIAQRSATATAARAGLKPPGRWPVIT</sequence>
<protein>
    <submittedName>
        <fullName evidence="1">Amidohydrolase family protein</fullName>
    </submittedName>
</protein>
<keyword evidence="2" id="KW-1185">Reference proteome</keyword>
<gene>
    <name evidence="1" type="ORF">JHL16_05125</name>
</gene>
<name>A0ACC5QZC9_9HYPH</name>